<dbReference type="GO" id="GO:0044547">
    <property type="term" value="F:DNA topoisomerase binding"/>
    <property type="evidence" value="ECO:0007669"/>
    <property type="project" value="TreeGrafter"/>
</dbReference>
<dbReference type="PANTHER" id="PTHR46060">
    <property type="entry name" value="MARINER MOS1 TRANSPOSASE-LIKE PROTEIN"/>
    <property type="match status" value="1"/>
</dbReference>
<dbReference type="GO" id="GO:0005634">
    <property type="term" value="C:nucleus"/>
    <property type="evidence" value="ECO:0007669"/>
    <property type="project" value="TreeGrafter"/>
</dbReference>
<dbReference type="OrthoDB" id="616263at2759"/>
<gene>
    <name evidence="2" type="ORF">TIS948_LOCUS3329</name>
</gene>
<dbReference type="AlphaFoldDB" id="A0A817LWQ9"/>
<evidence type="ECO:0000313" key="2">
    <source>
        <dbReference type="EMBL" id="CAF3037419.1"/>
    </source>
</evidence>
<dbReference type="InterPro" id="IPR052709">
    <property type="entry name" value="Transposase-MT_Hybrid"/>
</dbReference>
<dbReference type="InterPro" id="IPR036397">
    <property type="entry name" value="RNaseH_sf"/>
</dbReference>
<dbReference type="GO" id="GO:0044774">
    <property type="term" value="P:mitotic DNA integrity checkpoint signaling"/>
    <property type="evidence" value="ECO:0007669"/>
    <property type="project" value="TreeGrafter"/>
</dbReference>
<dbReference type="GO" id="GO:0031297">
    <property type="term" value="P:replication fork processing"/>
    <property type="evidence" value="ECO:0007669"/>
    <property type="project" value="TreeGrafter"/>
</dbReference>
<dbReference type="PANTHER" id="PTHR46060:SF1">
    <property type="entry name" value="MARINER MOS1 TRANSPOSASE-LIKE PROTEIN"/>
    <property type="match status" value="1"/>
</dbReference>
<dbReference type="EMBL" id="CAJNXB010000225">
    <property type="protein sequence ID" value="CAF3037419.1"/>
    <property type="molecule type" value="Genomic_DNA"/>
</dbReference>
<dbReference type="Pfam" id="PF17906">
    <property type="entry name" value="HTH_48"/>
    <property type="match status" value="1"/>
</dbReference>
<dbReference type="GO" id="GO:0015074">
    <property type="term" value="P:DNA integration"/>
    <property type="evidence" value="ECO:0007669"/>
    <property type="project" value="TreeGrafter"/>
</dbReference>
<dbReference type="GO" id="GO:0000014">
    <property type="term" value="F:single-stranded DNA endodeoxyribonuclease activity"/>
    <property type="evidence" value="ECO:0007669"/>
    <property type="project" value="TreeGrafter"/>
</dbReference>
<dbReference type="GO" id="GO:0000793">
    <property type="term" value="C:condensed chromosome"/>
    <property type="evidence" value="ECO:0007669"/>
    <property type="project" value="TreeGrafter"/>
</dbReference>
<dbReference type="GO" id="GO:0006303">
    <property type="term" value="P:double-strand break repair via nonhomologous end joining"/>
    <property type="evidence" value="ECO:0007669"/>
    <property type="project" value="TreeGrafter"/>
</dbReference>
<dbReference type="GO" id="GO:0042800">
    <property type="term" value="F:histone H3K4 methyltransferase activity"/>
    <property type="evidence" value="ECO:0007669"/>
    <property type="project" value="TreeGrafter"/>
</dbReference>
<sequence length="283" mass="32801">MDADHELKMDLSRREIRVLLLHEFRLGHKATEAANNICSTMGEDILSIRTAQHWFNRFKSGNLELDDLPRPGKPLADACMDLMTSHRNYQWLRNLITGDEKWVLYINYTHRRQWLSSGQTGVATSKADLHPEKAMLSVWWGVNGIIHWELLPNDCTITAELYCQQLVRVAEKLKGKQDRIYYLHDNARPHVAKSACEKLSKLGWITIPYPPYSPDLAPTDYHLFRSLSHHLREKNFDDENDVKMDIANFFGQKSQNFYESGILSLPERWQQVIDSSGAYISES</sequence>
<proteinExistence type="predicted"/>
<protein>
    <recommendedName>
        <fullName evidence="1">Mos1 transposase HTH domain-containing protein</fullName>
    </recommendedName>
</protein>
<dbReference type="GO" id="GO:0003690">
    <property type="term" value="F:double-stranded DNA binding"/>
    <property type="evidence" value="ECO:0007669"/>
    <property type="project" value="TreeGrafter"/>
</dbReference>
<evidence type="ECO:0000259" key="1">
    <source>
        <dbReference type="Pfam" id="PF17906"/>
    </source>
</evidence>
<dbReference type="Gene3D" id="3.30.420.10">
    <property type="entry name" value="Ribonuclease H-like superfamily/Ribonuclease H"/>
    <property type="match status" value="1"/>
</dbReference>
<dbReference type="GO" id="GO:0035861">
    <property type="term" value="C:site of double-strand break"/>
    <property type="evidence" value="ECO:0007669"/>
    <property type="project" value="TreeGrafter"/>
</dbReference>
<dbReference type="GO" id="GO:0046975">
    <property type="term" value="F:histone H3K36 methyltransferase activity"/>
    <property type="evidence" value="ECO:0007669"/>
    <property type="project" value="TreeGrafter"/>
</dbReference>
<feature type="domain" description="Mos1 transposase HTH" evidence="1">
    <location>
        <begin position="13"/>
        <end position="62"/>
    </location>
</feature>
<accession>A0A817LWQ9</accession>
<dbReference type="InterPro" id="IPR041426">
    <property type="entry name" value="Mos1_HTH"/>
</dbReference>
<dbReference type="Proteomes" id="UP000663825">
    <property type="component" value="Unassembled WGS sequence"/>
</dbReference>
<organism evidence="2 3">
    <name type="scientific">Rotaria socialis</name>
    <dbReference type="NCBI Taxonomy" id="392032"/>
    <lineage>
        <taxon>Eukaryota</taxon>
        <taxon>Metazoa</taxon>
        <taxon>Spiralia</taxon>
        <taxon>Gnathifera</taxon>
        <taxon>Rotifera</taxon>
        <taxon>Eurotatoria</taxon>
        <taxon>Bdelloidea</taxon>
        <taxon>Philodinida</taxon>
        <taxon>Philodinidae</taxon>
        <taxon>Rotaria</taxon>
    </lineage>
</organism>
<evidence type="ECO:0000313" key="3">
    <source>
        <dbReference type="Proteomes" id="UP000663825"/>
    </source>
</evidence>
<dbReference type="GO" id="GO:0000729">
    <property type="term" value="P:DNA double-strand break processing"/>
    <property type="evidence" value="ECO:0007669"/>
    <property type="project" value="TreeGrafter"/>
</dbReference>
<dbReference type="Gene3D" id="1.10.10.1450">
    <property type="match status" value="1"/>
</dbReference>
<dbReference type="InterPro" id="IPR001888">
    <property type="entry name" value="Transposase_1"/>
</dbReference>
<reference evidence="2" key="1">
    <citation type="submission" date="2021-02" db="EMBL/GenBank/DDBJ databases">
        <authorList>
            <person name="Nowell W R."/>
        </authorList>
    </citation>
    <scope>NUCLEOTIDE SEQUENCE</scope>
</reference>
<dbReference type="GO" id="GO:0003697">
    <property type="term" value="F:single-stranded DNA binding"/>
    <property type="evidence" value="ECO:0007669"/>
    <property type="project" value="TreeGrafter"/>
</dbReference>
<comment type="caution">
    <text evidence="2">The sequence shown here is derived from an EMBL/GenBank/DDBJ whole genome shotgun (WGS) entry which is preliminary data.</text>
</comment>
<name>A0A817LWQ9_9BILA</name>
<dbReference type="Pfam" id="PF01359">
    <property type="entry name" value="Transposase_1"/>
    <property type="match status" value="1"/>
</dbReference>